<reference evidence="1 2" key="1">
    <citation type="submission" date="2017-09" db="EMBL/GenBank/DDBJ databases">
        <title>Depth-based differentiation of microbial function through sediment-hosted aquifers and enrichment of novel symbionts in the deep terrestrial subsurface.</title>
        <authorList>
            <person name="Probst A.J."/>
            <person name="Ladd B."/>
            <person name="Jarett J.K."/>
            <person name="Geller-Mcgrath D.E."/>
            <person name="Sieber C.M."/>
            <person name="Emerson J.B."/>
            <person name="Anantharaman K."/>
            <person name="Thomas B.C."/>
            <person name="Malmstrom R."/>
            <person name="Stieglmeier M."/>
            <person name="Klingl A."/>
            <person name="Woyke T."/>
            <person name="Ryan C.M."/>
            <person name="Banfield J.F."/>
        </authorList>
    </citation>
    <scope>NUCLEOTIDE SEQUENCE [LARGE SCALE GENOMIC DNA]</scope>
    <source>
        <strain evidence="1">CG17_big_fil_post_rev_8_21_14_2_50_48_46</strain>
    </source>
</reference>
<evidence type="ECO:0000313" key="2">
    <source>
        <dbReference type="Proteomes" id="UP000231019"/>
    </source>
</evidence>
<protein>
    <submittedName>
        <fullName evidence="1">Uncharacterized protein</fullName>
    </submittedName>
</protein>
<evidence type="ECO:0000313" key="1">
    <source>
        <dbReference type="EMBL" id="PIW19074.1"/>
    </source>
</evidence>
<gene>
    <name evidence="1" type="ORF">COW36_02890</name>
</gene>
<comment type="caution">
    <text evidence="1">The sequence shown here is derived from an EMBL/GenBank/DDBJ whole genome shotgun (WGS) entry which is preliminary data.</text>
</comment>
<name>A0A2M7GAF3_9BACT</name>
<proteinExistence type="predicted"/>
<dbReference type="AlphaFoldDB" id="A0A2M7GAF3"/>
<organism evidence="1 2">
    <name type="scientific">bacterium (Candidatus Blackallbacteria) CG17_big_fil_post_rev_8_21_14_2_50_48_46</name>
    <dbReference type="NCBI Taxonomy" id="2014261"/>
    <lineage>
        <taxon>Bacteria</taxon>
        <taxon>Candidatus Blackallbacteria</taxon>
    </lineage>
</organism>
<dbReference type="Proteomes" id="UP000231019">
    <property type="component" value="Unassembled WGS sequence"/>
</dbReference>
<sequence>MILVGQNLCFTSQCFFPVLQTHPDLEITLFFPGGAPAEEGAEMKTLLSTYRLAKGRLGAYSEPDLNFEFQVLAGEEAAEGLQAQDFEYFLAIPEQISTDPQGPEFEIHLDDAVIEALESLQAKNFEFNEDFLEAMLLSGASLTAFSLKTDLALLETWLDLCLQEQPLPDLTEAGALSYLRSLQAVRPLIPEAFQLESSKLQRLLQAATAEPGREACQSLLRVYGCHVLLGNEVFSSEDRDLETRLFYCLPPANQRVKLWLVDADLNLDLQASLSALLQQSYTDWQLHLVSERIEPLRALFPDEKRLIWHSSHGLEPLPDVADASFCGVLAAGEIWPTDYLASAISRFTEKPWLAAVCSGYEGKGLPAGVGLQFNPSNAGLFDLETDLPKLFLNFSCPFGTIFRTEMLKPMHLNLFRPAWAFRFDLWKNLLRGFEIAKLSQPLVRLDQRLLNQFALELIPFLLVALKQYLRLYALSGPQQSRLLEGLNMLAQTVMFDIGQFFDHALEEDSLEPYLEERLKIWIAFQDLKFLLVPPQASEASGQV</sequence>
<dbReference type="EMBL" id="PFFQ01000006">
    <property type="protein sequence ID" value="PIW19074.1"/>
    <property type="molecule type" value="Genomic_DNA"/>
</dbReference>
<accession>A0A2M7GAF3</accession>